<dbReference type="InterPro" id="IPR045584">
    <property type="entry name" value="Pilin-like"/>
</dbReference>
<evidence type="ECO:0000256" key="1">
    <source>
        <dbReference type="SAM" id="Phobius"/>
    </source>
</evidence>
<protein>
    <recommendedName>
        <fullName evidence="4">Type IV pilus modification protein PilV</fullName>
    </recommendedName>
</protein>
<evidence type="ECO:0000313" key="3">
    <source>
        <dbReference type="Proteomes" id="UP000191663"/>
    </source>
</evidence>
<evidence type="ECO:0008006" key="4">
    <source>
        <dbReference type="Google" id="ProtNLM"/>
    </source>
</evidence>
<dbReference type="AlphaFoldDB" id="A0A1V4QHK4"/>
<dbReference type="Pfam" id="PF07963">
    <property type="entry name" value="N_methyl"/>
    <property type="match status" value="1"/>
</dbReference>
<accession>A0A1V4QHK4</accession>
<organism evidence="2 3">
    <name type="scientific">candidate division WOR-3 bacterium 4484_100</name>
    <dbReference type="NCBI Taxonomy" id="1936077"/>
    <lineage>
        <taxon>Bacteria</taxon>
        <taxon>Bacteria division WOR-3</taxon>
    </lineage>
</organism>
<keyword evidence="1" id="KW-1133">Transmembrane helix</keyword>
<sequence length="145" mass="16285">MKKRKQEHSLTPGFTLVEIMVAVVILALGILAVSQMTVMGMKVNNVVNRRMYARLAMSRVYENLQNLPVTDPLLADDGDPADLNVIDSTADHSQTITDSVAMYTYQARWNVADTVPEPGVKTVRIHILWGPNNRNHIQTDLLKRM</sequence>
<gene>
    <name evidence="2" type="ORF">BXT86_01700</name>
</gene>
<name>A0A1V4QHK4_UNCW3</name>
<feature type="transmembrane region" description="Helical" evidence="1">
    <location>
        <begin position="12"/>
        <end position="33"/>
    </location>
</feature>
<proteinExistence type="predicted"/>
<evidence type="ECO:0000313" key="2">
    <source>
        <dbReference type="EMBL" id="OPX18345.1"/>
    </source>
</evidence>
<dbReference type="InterPro" id="IPR012902">
    <property type="entry name" value="N_methyl_site"/>
</dbReference>
<keyword evidence="1" id="KW-0812">Transmembrane</keyword>
<comment type="caution">
    <text evidence="2">The sequence shown here is derived from an EMBL/GenBank/DDBJ whole genome shotgun (WGS) entry which is preliminary data.</text>
</comment>
<dbReference type="SUPFAM" id="SSF54523">
    <property type="entry name" value="Pili subunits"/>
    <property type="match status" value="1"/>
</dbReference>
<dbReference type="Proteomes" id="UP000191663">
    <property type="component" value="Unassembled WGS sequence"/>
</dbReference>
<keyword evidence="1" id="KW-0472">Membrane</keyword>
<dbReference type="NCBIfam" id="TIGR02532">
    <property type="entry name" value="IV_pilin_GFxxxE"/>
    <property type="match status" value="1"/>
</dbReference>
<reference evidence="3" key="1">
    <citation type="submission" date="2017-01" db="EMBL/GenBank/DDBJ databases">
        <title>Novel pathways for hydrocarbon cycling and metabolic interdependencies in hydrothermal sediment communities.</title>
        <authorList>
            <person name="Dombrowski N."/>
            <person name="Seitz K."/>
            <person name="Teske A."/>
            <person name="Baker B."/>
        </authorList>
    </citation>
    <scope>NUCLEOTIDE SEQUENCE [LARGE SCALE GENOMIC DNA]</scope>
</reference>
<dbReference type="EMBL" id="MUKB01000021">
    <property type="protein sequence ID" value="OPX18345.1"/>
    <property type="molecule type" value="Genomic_DNA"/>
</dbReference>